<comment type="caution">
    <text evidence="2">The sequence shown here is derived from an EMBL/GenBank/DDBJ whole genome shotgun (WGS) entry which is preliminary data.</text>
</comment>
<accession>A0ABQ6C3G3</accession>
<dbReference type="EMBL" id="BSPB01000016">
    <property type="protein sequence ID" value="GLS14861.1"/>
    <property type="molecule type" value="Genomic_DNA"/>
</dbReference>
<sequence>MKKALWLGVGSGVLVLAALGAYWLKASTPATDLAATPLAAGSDTAVSPLARDGNGAGTGGLGPSDPAASLPPGWGTAQNADAGKAPWSSSAGAAPATAASTLTREERRQVRAQIRAKLAELQAKGQNVTLAETQVAVADIERLARGTLDPRYFGLLRDTLTQAARVQDLSRELTQVAQSTKPNDVVRKQAILAEMRELSFRLTSSSKALQAYAREGQGSKG</sequence>
<feature type="region of interest" description="Disordered" evidence="1">
    <location>
        <begin position="49"/>
        <end position="105"/>
    </location>
</feature>
<dbReference type="RefSeq" id="WP_234266112.1">
    <property type="nucleotide sequence ID" value="NZ_BSPB01000016.1"/>
</dbReference>
<evidence type="ECO:0000313" key="2">
    <source>
        <dbReference type="EMBL" id="GLS14861.1"/>
    </source>
</evidence>
<evidence type="ECO:0000256" key="1">
    <source>
        <dbReference type="SAM" id="MobiDB-lite"/>
    </source>
</evidence>
<name>A0ABQ6C3G3_9BURK</name>
<evidence type="ECO:0000313" key="3">
    <source>
        <dbReference type="Proteomes" id="UP001156903"/>
    </source>
</evidence>
<gene>
    <name evidence="2" type="ORF">GCM10007935_22940</name>
</gene>
<protein>
    <recommendedName>
        <fullName evidence="4">Periplasmic heavy metal sensor</fullName>
    </recommendedName>
</protein>
<feature type="compositionally biased region" description="Low complexity" evidence="1">
    <location>
        <begin position="82"/>
        <end position="101"/>
    </location>
</feature>
<organism evidence="2 3">
    <name type="scientific">Hydrogenophaga electricum</name>
    <dbReference type="NCBI Taxonomy" id="1230953"/>
    <lineage>
        <taxon>Bacteria</taxon>
        <taxon>Pseudomonadati</taxon>
        <taxon>Pseudomonadota</taxon>
        <taxon>Betaproteobacteria</taxon>
        <taxon>Burkholderiales</taxon>
        <taxon>Comamonadaceae</taxon>
        <taxon>Hydrogenophaga</taxon>
    </lineage>
</organism>
<evidence type="ECO:0008006" key="4">
    <source>
        <dbReference type="Google" id="ProtNLM"/>
    </source>
</evidence>
<reference evidence="3" key="1">
    <citation type="journal article" date="2019" name="Int. J. Syst. Evol. Microbiol.">
        <title>The Global Catalogue of Microorganisms (GCM) 10K type strain sequencing project: providing services to taxonomists for standard genome sequencing and annotation.</title>
        <authorList>
            <consortium name="The Broad Institute Genomics Platform"/>
            <consortium name="The Broad Institute Genome Sequencing Center for Infectious Disease"/>
            <person name="Wu L."/>
            <person name="Ma J."/>
        </authorList>
    </citation>
    <scope>NUCLEOTIDE SEQUENCE [LARGE SCALE GENOMIC DNA]</scope>
    <source>
        <strain evidence="3">NBRC 109341</strain>
    </source>
</reference>
<proteinExistence type="predicted"/>
<keyword evidence="3" id="KW-1185">Reference proteome</keyword>
<dbReference type="Proteomes" id="UP001156903">
    <property type="component" value="Unassembled WGS sequence"/>
</dbReference>